<dbReference type="EMBL" id="GG663738">
    <property type="protein sequence ID" value="EEH58094.1"/>
    <property type="molecule type" value="Genomic_DNA"/>
</dbReference>
<dbReference type="OrthoDB" id="5994at2759"/>
<evidence type="ECO:0000256" key="7">
    <source>
        <dbReference type="ARBA" id="ARBA00023274"/>
    </source>
</evidence>
<organism evidence="9">
    <name type="scientific">Micromonas pusilla (strain CCMP1545)</name>
    <name type="common">Picoplanktonic green alga</name>
    <dbReference type="NCBI Taxonomy" id="564608"/>
    <lineage>
        <taxon>Eukaryota</taxon>
        <taxon>Viridiplantae</taxon>
        <taxon>Chlorophyta</taxon>
        <taxon>Mamiellophyceae</taxon>
        <taxon>Mamiellales</taxon>
        <taxon>Mamiellaceae</taxon>
        <taxon>Micromonas</taxon>
    </lineage>
</organism>
<evidence type="ECO:0000313" key="9">
    <source>
        <dbReference type="Proteomes" id="UP000001876"/>
    </source>
</evidence>
<comment type="similarity">
    <text evidence="2">Belongs to the bacterial ribosomal protein bL21 family.</text>
</comment>
<dbReference type="GeneID" id="9683581"/>
<dbReference type="GO" id="GO:0009536">
    <property type="term" value="C:plastid"/>
    <property type="evidence" value="ECO:0007669"/>
    <property type="project" value="UniProtKB-SubCell"/>
</dbReference>
<dbReference type="eggNOG" id="ENOG502S7IP">
    <property type="taxonomic scope" value="Eukaryota"/>
</dbReference>
<comment type="subcellular location">
    <subcellularLocation>
        <location evidence="1">Plastid</location>
    </subcellularLocation>
</comment>
<dbReference type="AlphaFoldDB" id="C1MQK7"/>
<dbReference type="GO" id="GO:0019843">
    <property type="term" value="F:rRNA binding"/>
    <property type="evidence" value="ECO:0007669"/>
    <property type="project" value="UniProtKB-KW"/>
</dbReference>
<dbReference type="GO" id="GO:0005762">
    <property type="term" value="C:mitochondrial large ribosomal subunit"/>
    <property type="evidence" value="ECO:0007669"/>
    <property type="project" value="TreeGrafter"/>
</dbReference>
<proteinExistence type="inferred from homology"/>
<evidence type="ECO:0000256" key="4">
    <source>
        <dbReference type="ARBA" id="ARBA00022730"/>
    </source>
</evidence>
<dbReference type="OMA" id="GRYYECH"/>
<accession>C1MQK7</accession>
<keyword evidence="6" id="KW-0689">Ribosomal protein</keyword>
<dbReference type="InterPro" id="IPR018258">
    <property type="entry name" value="Ribosomal_bL21_CS"/>
</dbReference>
<dbReference type="Pfam" id="PF00829">
    <property type="entry name" value="Ribosomal_L21p"/>
    <property type="match status" value="1"/>
</dbReference>
<dbReference type="InterPro" id="IPR028909">
    <property type="entry name" value="bL21-like"/>
</dbReference>
<evidence type="ECO:0000256" key="2">
    <source>
        <dbReference type="ARBA" id="ARBA00008563"/>
    </source>
</evidence>
<evidence type="ECO:0000313" key="8">
    <source>
        <dbReference type="EMBL" id="EEH58094.1"/>
    </source>
</evidence>
<dbReference type="GO" id="GO:0003735">
    <property type="term" value="F:structural constituent of ribosome"/>
    <property type="evidence" value="ECO:0007669"/>
    <property type="project" value="InterPro"/>
</dbReference>
<dbReference type="PANTHER" id="PTHR21349">
    <property type="entry name" value="50S RIBOSOMAL PROTEIN L21"/>
    <property type="match status" value="1"/>
</dbReference>
<name>C1MQK7_MICPC</name>
<sequence length="198" mass="20911">MSAVMATLSAVAPARATRSTAAPVSAKPAFMGASALSGKAALGDAFCAMSLGAPATRKQSRGGLCISASAIGQTASVNQIGFATPPSTGASPTWDAIVEVGGSQQFVSEGRYYECHSLKGVEPGTKIAFERVLATLSGDAPTFGAPYVKGARVEATVLENFKDKKLIVFKYRRKKHYRRKNGHRQQMTRFLVTKVVKP</sequence>
<evidence type="ECO:0000256" key="5">
    <source>
        <dbReference type="ARBA" id="ARBA00022884"/>
    </source>
</evidence>
<evidence type="ECO:0000256" key="6">
    <source>
        <dbReference type="ARBA" id="ARBA00022980"/>
    </source>
</evidence>
<evidence type="ECO:0000256" key="3">
    <source>
        <dbReference type="ARBA" id="ARBA00022640"/>
    </source>
</evidence>
<reference evidence="8 9" key="1">
    <citation type="journal article" date="2009" name="Science">
        <title>Green evolution and dynamic adaptations revealed by genomes of the marine picoeukaryotes Micromonas.</title>
        <authorList>
            <person name="Worden A.Z."/>
            <person name="Lee J.H."/>
            <person name="Mock T."/>
            <person name="Rouze P."/>
            <person name="Simmons M.P."/>
            <person name="Aerts A.L."/>
            <person name="Allen A.E."/>
            <person name="Cuvelier M.L."/>
            <person name="Derelle E."/>
            <person name="Everett M.V."/>
            <person name="Foulon E."/>
            <person name="Grimwood J."/>
            <person name="Gundlach H."/>
            <person name="Henrissat B."/>
            <person name="Napoli C."/>
            <person name="McDonald S.M."/>
            <person name="Parker M.S."/>
            <person name="Rombauts S."/>
            <person name="Salamov A."/>
            <person name="Von Dassow P."/>
            <person name="Badger J.H."/>
            <person name="Coutinho P.M."/>
            <person name="Demir E."/>
            <person name="Dubchak I."/>
            <person name="Gentemann C."/>
            <person name="Eikrem W."/>
            <person name="Gready J.E."/>
            <person name="John U."/>
            <person name="Lanier W."/>
            <person name="Lindquist E.A."/>
            <person name="Lucas S."/>
            <person name="Mayer K.F."/>
            <person name="Moreau H."/>
            <person name="Not F."/>
            <person name="Otillar R."/>
            <person name="Panaud O."/>
            <person name="Pangilinan J."/>
            <person name="Paulsen I."/>
            <person name="Piegu B."/>
            <person name="Poliakov A."/>
            <person name="Robbens S."/>
            <person name="Schmutz J."/>
            <person name="Toulza E."/>
            <person name="Wyss T."/>
            <person name="Zelensky A."/>
            <person name="Zhou K."/>
            <person name="Armbrust E.V."/>
            <person name="Bhattacharya D."/>
            <person name="Goodenough U.W."/>
            <person name="Van de Peer Y."/>
            <person name="Grigoriev I.V."/>
        </authorList>
    </citation>
    <scope>NUCLEOTIDE SEQUENCE [LARGE SCALE GENOMIC DNA]</scope>
    <source>
        <strain evidence="8 9">CCMP1545</strain>
    </source>
</reference>
<keyword evidence="7" id="KW-0687">Ribonucleoprotein</keyword>
<dbReference type="PANTHER" id="PTHR21349:SF7">
    <property type="entry name" value="LARGE RIBOSOMAL SUBUNIT PROTEIN BL21C"/>
    <property type="match status" value="1"/>
</dbReference>
<dbReference type="KEGG" id="mpp:MICPUCDRAFT_47061"/>
<gene>
    <name evidence="8" type="ORF">MICPUCDRAFT_47061</name>
</gene>
<dbReference type="SUPFAM" id="SSF141091">
    <property type="entry name" value="L21p-like"/>
    <property type="match status" value="1"/>
</dbReference>
<keyword evidence="5" id="KW-0694">RNA-binding</keyword>
<keyword evidence="4" id="KW-0699">rRNA-binding</keyword>
<dbReference type="RefSeq" id="XP_003058143.1">
    <property type="nucleotide sequence ID" value="XM_003058097.1"/>
</dbReference>
<keyword evidence="3" id="KW-0934">Plastid</keyword>
<dbReference type="GO" id="GO:0006412">
    <property type="term" value="P:translation"/>
    <property type="evidence" value="ECO:0007669"/>
    <property type="project" value="InterPro"/>
</dbReference>
<dbReference type="STRING" id="564608.C1MQK7"/>
<protein>
    <submittedName>
        <fullName evidence="8">Predicted protein</fullName>
    </submittedName>
</protein>
<dbReference type="Proteomes" id="UP000001876">
    <property type="component" value="Unassembled WGS sequence"/>
</dbReference>
<dbReference type="InterPro" id="IPR001787">
    <property type="entry name" value="Ribosomal_bL21"/>
</dbReference>
<dbReference type="InterPro" id="IPR036164">
    <property type="entry name" value="bL21-like_sf"/>
</dbReference>
<dbReference type="PROSITE" id="PS01169">
    <property type="entry name" value="RIBOSOMAL_L21"/>
    <property type="match status" value="1"/>
</dbReference>
<evidence type="ECO:0000256" key="1">
    <source>
        <dbReference type="ARBA" id="ARBA00004474"/>
    </source>
</evidence>
<keyword evidence="9" id="KW-1185">Reference proteome</keyword>
<dbReference type="NCBIfam" id="TIGR00061">
    <property type="entry name" value="L21"/>
    <property type="match status" value="1"/>
</dbReference>
<dbReference type="HAMAP" id="MF_01363">
    <property type="entry name" value="Ribosomal_bL21"/>
    <property type="match status" value="1"/>
</dbReference>